<dbReference type="AlphaFoldDB" id="A0A152A1B9"/>
<accession>A0A152A1B9</accession>
<dbReference type="Proteomes" id="UP000076078">
    <property type="component" value="Unassembled WGS sequence"/>
</dbReference>
<comment type="caution">
    <text evidence="1">The sequence shown here is derived from an EMBL/GenBank/DDBJ whole genome shotgun (WGS) entry which is preliminary data.</text>
</comment>
<gene>
    <name evidence="1" type="ORF">DLAC_03506</name>
</gene>
<protein>
    <submittedName>
        <fullName evidence="1">Uncharacterized protein</fullName>
    </submittedName>
</protein>
<keyword evidence="2" id="KW-1185">Reference proteome</keyword>
<name>A0A152A1B9_TIELA</name>
<dbReference type="EMBL" id="LODT01000018">
    <property type="protein sequence ID" value="KYR00010.1"/>
    <property type="molecule type" value="Genomic_DNA"/>
</dbReference>
<evidence type="ECO:0000313" key="2">
    <source>
        <dbReference type="Proteomes" id="UP000076078"/>
    </source>
</evidence>
<evidence type="ECO:0000313" key="1">
    <source>
        <dbReference type="EMBL" id="KYR00010.1"/>
    </source>
</evidence>
<reference evidence="1 2" key="1">
    <citation type="submission" date="2015-12" db="EMBL/GenBank/DDBJ databases">
        <title>Dictyostelia acquired genes for synthesis and detection of signals that induce cell-type specialization by lateral gene transfer from prokaryotes.</title>
        <authorList>
            <person name="Gloeckner G."/>
            <person name="Schaap P."/>
        </authorList>
    </citation>
    <scope>NUCLEOTIDE SEQUENCE [LARGE SCALE GENOMIC DNA]</scope>
    <source>
        <strain evidence="1 2">TK</strain>
    </source>
</reference>
<proteinExistence type="predicted"/>
<dbReference type="InParanoid" id="A0A152A1B9"/>
<dbReference type="OrthoDB" id="2351976at2759"/>
<organism evidence="1 2">
    <name type="scientific">Tieghemostelium lacteum</name>
    <name type="common">Slime mold</name>
    <name type="synonym">Dictyostelium lacteum</name>
    <dbReference type="NCBI Taxonomy" id="361077"/>
    <lineage>
        <taxon>Eukaryota</taxon>
        <taxon>Amoebozoa</taxon>
        <taxon>Evosea</taxon>
        <taxon>Eumycetozoa</taxon>
        <taxon>Dictyostelia</taxon>
        <taxon>Dictyosteliales</taxon>
        <taxon>Raperosteliaceae</taxon>
        <taxon>Tieghemostelium</taxon>
    </lineage>
</organism>
<sequence length="283" mass="32681">MESVFKLPTLEEIKAESNSILEEIVSGKTHIDPSLHHGMKAQACLNIEPKDMVIDTLHMKMGLVKTFFKPNLDTIETRQASSIPNVGLKWTEMINNFLKTKINLNLLEATRGWNGEQMSLGKRFSKSMVNYNESSKILNRREELFVLLETEPLLFSVDELLTIKSVWDKLFCLISLLTSEIPCNEFQWRYLTSNFSDTFQNLNYPKVNITSYIHEFVIHAGYYKEVFGNLDRCSTFSTEYIHKVNRQTANTSTNAYRYGVDALPKQLLSRHHQLKCMSHEATL</sequence>